<feature type="region of interest" description="Disordered" evidence="1">
    <location>
        <begin position="243"/>
        <end position="267"/>
    </location>
</feature>
<sequence>MPATPTLNSDMWDSRLGQRTTQCAHLGRAYEHQAHWPQPPTLPSHIHTPSASHTPSPLLRVHAHVSPSSILFLYVPKSRRSLELSTRRCFLAHTWRCSRACHSPNSAYDDYDTIAARLGAALRLRGRAGHPAPDLRLDWRMAPRVFPSFRHSLFPISPRFVPSLHTLPSSLPSPTPPSFLLALPSLPPSLPPHLAARCQTTAPSPPHSRASSRQRASHGLAFLARIDEPYSCEPSAPFHSPPSLLSSFDAPRSRAAPTRSRSFSPPPSPCALLLTPATHHSLKLNSCNTHPRRLCTCDPLTPCTRYRFLTPDTLPKFTSAVRPRASDAHPSTARLDPRARPGCVLLSLLPLPISIPPRTPPSPLPYSLSSPISDLARSCLPLFPLSLPASSSRPRYPDLPTPARIKFVCPSHCFRVPMPYGLARRLALCARIDERNVGRSTRRVYGLAARARDLPLTCTLFPSLPFSSLVPLCTLVRSCPFRRPPSSSLLARSPLVHTPRCSRPLCT</sequence>
<organism evidence="2 3">
    <name type="scientific">Mycena albidolilacea</name>
    <dbReference type="NCBI Taxonomy" id="1033008"/>
    <lineage>
        <taxon>Eukaryota</taxon>
        <taxon>Fungi</taxon>
        <taxon>Dikarya</taxon>
        <taxon>Basidiomycota</taxon>
        <taxon>Agaricomycotina</taxon>
        <taxon>Agaricomycetes</taxon>
        <taxon>Agaricomycetidae</taxon>
        <taxon>Agaricales</taxon>
        <taxon>Marasmiineae</taxon>
        <taxon>Mycenaceae</taxon>
        <taxon>Mycena</taxon>
    </lineage>
</organism>
<keyword evidence="3" id="KW-1185">Reference proteome</keyword>
<gene>
    <name evidence="2" type="ORF">DFH08DRAFT_1039402</name>
</gene>
<evidence type="ECO:0000313" key="3">
    <source>
        <dbReference type="Proteomes" id="UP001218218"/>
    </source>
</evidence>
<accession>A0AAD6ZCF0</accession>
<dbReference type="EMBL" id="JARIHO010000060">
    <property type="protein sequence ID" value="KAJ7315716.1"/>
    <property type="molecule type" value="Genomic_DNA"/>
</dbReference>
<evidence type="ECO:0000313" key="2">
    <source>
        <dbReference type="EMBL" id="KAJ7315716.1"/>
    </source>
</evidence>
<dbReference type="AlphaFoldDB" id="A0AAD6ZCF0"/>
<dbReference type="Proteomes" id="UP001218218">
    <property type="component" value="Unassembled WGS sequence"/>
</dbReference>
<proteinExistence type="predicted"/>
<evidence type="ECO:0000256" key="1">
    <source>
        <dbReference type="SAM" id="MobiDB-lite"/>
    </source>
</evidence>
<comment type="caution">
    <text evidence="2">The sequence shown here is derived from an EMBL/GenBank/DDBJ whole genome shotgun (WGS) entry which is preliminary data.</text>
</comment>
<reference evidence="2" key="1">
    <citation type="submission" date="2023-03" db="EMBL/GenBank/DDBJ databases">
        <title>Massive genome expansion in bonnet fungi (Mycena s.s.) driven by repeated elements and novel gene families across ecological guilds.</title>
        <authorList>
            <consortium name="Lawrence Berkeley National Laboratory"/>
            <person name="Harder C.B."/>
            <person name="Miyauchi S."/>
            <person name="Viragh M."/>
            <person name="Kuo A."/>
            <person name="Thoen E."/>
            <person name="Andreopoulos B."/>
            <person name="Lu D."/>
            <person name="Skrede I."/>
            <person name="Drula E."/>
            <person name="Henrissat B."/>
            <person name="Morin E."/>
            <person name="Kohler A."/>
            <person name="Barry K."/>
            <person name="LaButti K."/>
            <person name="Morin E."/>
            <person name="Salamov A."/>
            <person name="Lipzen A."/>
            <person name="Mereny Z."/>
            <person name="Hegedus B."/>
            <person name="Baldrian P."/>
            <person name="Stursova M."/>
            <person name="Weitz H."/>
            <person name="Taylor A."/>
            <person name="Grigoriev I.V."/>
            <person name="Nagy L.G."/>
            <person name="Martin F."/>
            <person name="Kauserud H."/>
        </authorList>
    </citation>
    <scope>NUCLEOTIDE SEQUENCE</scope>
    <source>
        <strain evidence="2">CBHHK002</strain>
    </source>
</reference>
<feature type="compositionally biased region" description="Low complexity" evidence="1">
    <location>
        <begin position="243"/>
        <end position="263"/>
    </location>
</feature>
<feature type="region of interest" description="Disordered" evidence="1">
    <location>
        <begin position="192"/>
        <end position="216"/>
    </location>
</feature>
<protein>
    <submittedName>
        <fullName evidence="2">Uncharacterized protein</fullName>
    </submittedName>
</protein>
<name>A0AAD6ZCF0_9AGAR</name>